<proteinExistence type="predicted"/>
<dbReference type="EMBL" id="MN099038">
    <property type="protein sequence ID" value="QHY93491.1"/>
    <property type="molecule type" value="Genomic_DNA"/>
</dbReference>
<dbReference type="Proteomes" id="UP001162225">
    <property type="component" value="Segment"/>
</dbReference>
<sequence>MDRVRVLPKWMTTFNPKSLRSLAMNAVQRVYKHDWHLVREIPKSLQEELLEAWLQCEESVPVSDDDLEKVEAVVCRGWKGMRPWSPQVFVYIMMLPNELPCFAFEDNHVIFEYYLWKRQNCEMNLCVPCFISVSKEYKQYSANYWLDKGWQFYKVKNHIRVKGDGLLYVLWDRSSWCDRCICEPLIYDIIDYEDCYYDYHYHKKRRCTRCYDSSSDSDSDTDWQTRSLVGGRRTDPKMYEMMKQNKHFEWYCLFYF</sequence>
<name>A0A6C0PVQ3_9VIRU</name>
<organism evidence="1 2">
    <name type="scientific">Ambidensovirus_Croatia_17_S17</name>
    <dbReference type="NCBI Taxonomy" id="3070156"/>
    <lineage>
        <taxon>Viruses</taxon>
        <taxon>Monodnaviria</taxon>
        <taxon>Shotokuvirae</taxon>
        <taxon>Cossaviricota</taxon>
        <taxon>Quintoviricetes</taxon>
        <taxon>Piccovirales</taxon>
        <taxon>Parvoviridae</taxon>
        <taxon>Densovirinae</taxon>
        <taxon>Blattambidensovirus</taxon>
        <taxon>Blattambidensovirus incertum3</taxon>
    </lineage>
</organism>
<evidence type="ECO:0000313" key="2">
    <source>
        <dbReference type="Proteomes" id="UP001162225"/>
    </source>
</evidence>
<dbReference type="KEGG" id="vg:80541435"/>
<keyword evidence="2" id="KW-1185">Reference proteome</keyword>
<dbReference type="GeneID" id="80541435"/>
<reference evidence="1 2" key="1">
    <citation type="journal article" date="2020" name="Viruses">
        <title>Viral Metagenomic Profiling of Croatian Bat Population Reveals Sample and Habitat Dependent Diversity.</title>
        <authorList>
            <person name="Simic I."/>
            <person name="Zorec T.M."/>
            <person name="Lojkic I."/>
            <person name="Kresic N."/>
            <person name="Poljak M."/>
            <person name="Cliquet F."/>
            <person name="Picard-Meyer E."/>
            <person name="Wasniewski M."/>
            <person name="Zrncic V."/>
            <person name="Cukusic A."/>
            <person name="Bedekovic T."/>
        </authorList>
    </citation>
    <scope>NUCLEOTIDE SEQUENCE [LARGE SCALE GENOMIC DNA]</scope>
    <source>
        <strain evidence="1 2">17_S17</strain>
    </source>
</reference>
<accession>A0A6C0PVQ3</accession>
<dbReference type="RefSeq" id="YP_010802656.1">
    <property type="nucleotide sequence ID" value="NC_077029.1"/>
</dbReference>
<protein>
    <submittedName>
        <fullName evidence="1">Non-structural protein</fullName>
    </submittedName>
</protein>
<evidence type="ECO:0000313" key="1">
    <source>
        <dbReference type="EMBL" id="QHY93491.1"/>
    </source>
</evidence>